<evidence type="ECO:0000259" key="8">
    <source>
        <dbReference type="PROSITE" id="PS50928"/>
    </source>
</evidence>
<evidence type="ECO:0000256" key="7">
    <source>
        <dbReference type="RuleBase" id="RU363032"/>
    </source>
</evidence>
<dbReference type="SUPFAM" id="SSF161098">
    <property type="entry name" value="MetI-like"/>
    <property type="match status" value="1"/>
</dbReference>
<feature type="transmembrane region" description="Helical" evidence="7">
    <location>
        <begin position="302"/>
        <end position="329"/>
    </location>
</feature>
<name>A0A916U1T0_9HYPH</name>
<keyword evidence="4 7" id="KW-0812">Transmembrane</keyword>
<dbReference type="Gene3D" id="1.10.3720.10">
    <property type="entry name" value="MetI-like"/>
    <property type="match status" value="1"/>
</dbReference>
<comment type="caution">
    <text evidence="9">The sequence shown here is derived from an EMBL/GenBank/DDBJ whole genome shotgun (WGS) entry which is preliminary data.</text>
</comment>
<feature type="transmembrane region" description="Helical" evidence="7">
    <location>
        <begin position="199"/>
        <end position="219"/>
    </location>
</feature>
<reference evidence="9" key="2">
    <citation type="submission" date="2020-09" db="EMBL/GenBank/DDBJ databases">
        <authorList>
            <person name="Sun Q."/>
            <person name="Zhou Y."/>
        </authorList>
    </citation>
    <scope>NUCLEOTIDE SEQUENCE</scope>
    <source>
        <strain evidence="9">CGMCC 1.12919</strain>
    </source>
</reference>
<protein>
    <submittedName>
        <fullName evidence="9">ABC transporter permease</fullName>
    </submittedName>
</protein>
<evidence type="ECO:0000256" key="5">
    <source>
        <dbReference type="ARBA" id="ARBA00022989"/>
    </source>
</evidence>
<dbReference type="AlphaFoldDB" id="A0A916U1T0"/>
<reference evidence="9" key="1">
    <citation type="journal article" date="2014" name="Int. J. Syst. Evol. Microbiol.">
        <title>Complete genome sequence of Corynebacterium casei LMG S-19264T (=DSM 44701T), isolated from a smear-ripened cheese.</title>
        <authorList>
            <consortium name="US DOE Joint Genome Institute (JGI-PGF)"/>
            <person name="Walter F."/>
            <person name="Albersmeier A."/>
            <person name="Kalinowski J."/>
            <person name="Ruckert C."/>
        </authorList>
    </citation>
    <scope>NUCLEOTIDE SEQUENCE</scope>
    <source>
        <strain evidence="9">CGMCC 1.12919</strain>
    </source>
</reference>
<keyword evidence="5 7" id="KW-1133">Transmembrane helix</keyword>
<feature type="transmembrane region" description="Helical" evidence="7">
    <location>
        <begin position="9"/>
        <end position="27"/>
    </location>
</feature>
<dbReference type="PANTHER" id="PTHR30465:SF43">
    <property type="entry name" value="OLIGOPEPTIDE ABC TRANSPORTER, PERMEASE PROTEIN"/>
    <property type="match status" value="1"/>
</dbReference>
<dbReference type="InterPro" id="IPR045621">
    <property type="entry name" value="BPD_transp_1_N"/>
</dbReference>
<organism evidence="9 10">
    <name type="scientific">Chelatococcus reniformis</name>
    <dbReference type="NCBI Taxonomy" id="1494448"/>
    <lineage>
        <taxon>Bacteria</taxon>
        <taxon>Pseudomonadati</taxon>
        <taxon>Pseudomonadota</taxon>
        <taxon>Alphaproteobacteria</taxon>
        <taxon>Hyphomicrobiales</taxon>
        <taxon>Chelatococcaceae</taxon>
        <taxon>Chelatococcus</taxon>
    </lineage>
</organism>
<feature type="transmembrane region" description="Helical" evidence="7">
    <location>
        <begin position="277"/>
        <end position="296"/>
    </location>
</feature>
<evidence type="ECO:0000313" key="9">
    <source>
        <dbReference type="EMBL" id="GGC54979.1"/>
    </source>
</evidence>
<evidence type="ECO:0000256" key="3">
    <source>
        <dbReference type="ARBA" id="ARBA00022475"/>
    </source>
</evidence>
<feature type="domain" description="ABC transmembrane type-1" evidence="8">
    <location>
        <begin position="110"/>
        <end position="321"/>
    </location>
</feature>
<accession>A0A916U1T0</accession>
<feature type="transmembrane region" description="Helical" evidence="7">
    <location>
        <begin position="149"/>
        <end position="169"/>
    </location>
</feature>
<evidence type="ECO:0000256" key="1">
    <source>
        <dbReference type="ARBA" id="ARBA00004651"/>
    </source>
</evidence>
<dbReference type="Pfam" id="PF00528">
    <property type="entry name" value="BPD_transp_1"/>
    <property type="match status" value="1"/>
</dbReference>
<keyword evidence="10" id="KW-1185">Reference proteome</keyword>
<keyword evidence="2 7" id="KW-0813">Transport</keyword>
<dbReference type="InterPro" id="IPR035906">
    <property type="entry name" value="MetI-like_sf"/>
</dbReference>
<dbReference type="Pfam" id="PF19300">
    <property type="entry name" value="BPD_transp_1_N"/>
    <property type="match status" value="1"/>
</dbReference>
<proteinExistence type="inferred from homology"/>
<gene>
    <name evidence="9" type="ORF">GCM10010994_12350</name>
</gene>
<evidence type="ECO:0000256" key="2">
    <source>
        <dbReference type="ARBA" id="ARBA00022448"/>
    </source>
</evidence>
<keyword evidence="3" id="KW-1003">Cell membrane</keyword>
<dbReference type="Proteomes" id="UP000637002">
    <property type="component" value="Unassembled WGS sequence"/>
</dbReference>
<comment type="similarity">
    <text evidence="7">Belongs to the binding-protein-dependent transport system permease family.</text>
</comment>
<dbReference type="PANTHER" id="PTHR30465">
    <property type="entry name" value="INNER MEMBRANE ABC TRANSPORTER"/>
    <property type="match status" value="1"/>
</dbReference>
<evidence type="ECO:0000313" key="10">
    <source>
        <dbReference type="Proteomes" id="UP000637002"/>
    </source>
</evidence>
<dbReference type="PROSITE" id="PS50928">
    <property type="entry name" value="ABC_TM1"/>
    <property type="match status" value="1"/>
</dbReference>
<dbReference type="GO" id="GO:0055085">
    <property type="term" value="P:transmembrane transport"/>
    <property type="evidence" value="ECO:0007669"/>
    <property type="project" value="InterPro"/>
</dbReference>
<keyword evidence="6 7" id="KW-0472">Membrane</keyword>
<sequence>MIAYIARRLLTMAGTLLIISALVFVIIKLPPGDFLTNQIAELRSQGGEAAATKAAFLIKQYGLDLPVWKQYLVWIGVWPGPNGFSGLLQGDWGWSFEFDRPVNEVVGDTLWLTLLVNIAVLIFVHVVSIPIAIFSAVRQYSWGDYLATFIGYIGLAMPNFLLALILLYYTNRWFGISIGGLYDPQYANAPWSWNKVVSLGQHLIVPTLVIGLSGTAAMIRRMRANLLDELSKQYYVTAKAKGVPPTKALLKYPFRMALNPFVADIGNILPHLVSGSILVSLVLSLPTVGPILLGALRSQDQFLAAFILMFVAILTVIGMLISDLLLAWLDPRIRLGAR</sequence>
<comment type="subcellular location">
    <subcellularLocation>
        <location evidence="1 7">Cell membrane</location>
        <topology evidence="1 7">Multi-pass membrane protein</topology>
    </subcellularLocation>
</comment>
<dbReference type="GO" id="GO:0005886">
    <property type="term" value="C:plasma membrane"/>
    <property type="evidence" value="ECO:0007669"/>
    <property type="project" value="UniProtKB-SubCell"/>
</dbReference>
<feature type="transmembrane region" description="Helical" evidence="7">
    <location>
        <begin position="110"/>
        <end position="137"/>
    </location>
</feature>
<dbReference type="RefSeq" id="WP_188608264.1">
    <property type="nucleotide sequence ID" value="NZ_BMGG01000002.1"/>
</dbReference>
<evidence type="ECO:0000256" key="4">
    <source>
        <dbReference type="ARBA" id="ARBA00022692"/>
    </source>
</evidence>
<dbReference type="EMBL" id="BMGG01000002">
    <property type="protein sequence ID" value="GGC54979.1"/>
    <property type="molecule type" value="Genomic_DNA"/>
</dbReference>
<dbReference type="CDD" id="cd06261">
    <property type="entry name" value="TM_PBP2"/>
    <property type="match status" value="1"/>
</dbReference>
<evidence type="ECO:0000256" key="6">
    <source>
        <dbReference type="ARBA" id="ARBA00023136"/>
    </source>
</evidence>
<dbReference type="InterPro" id="IPR000515">
    <property type="entry name" value="MetI-like"/>
</dbReference>